<accession>A0A512IGP0</accession>
<dbReference type="Proteomes" id="UP000321103">
    <property type="component" value="Unassembled WGS sequence"/>
</dbReference>
<dbReference type="RefSeq" id="WP_157093462.1">
    <property type="nucleotide sequence ID" value="NZ_BJZS01000099.1"/>
</dbReference>
<protein>
    <submittedName>
        <fullName evidence="2">Uncharacterized protein</fullName>
    </submittedName>
</protein>
<name>A0A512IGP0_9MICC</name>
<dbReference type="EMBL" id="BJZS01000099">
    <property type="protein sequence ID" value="GEO96879.1"/>
    <property type="molecule type" value="Genomic_DNA"/>
</dbReference>
<keyword evidence="3" id="KW-1185">Reference proteome</keyword>
<gene>
    <name evidence="2" type="ORF">KTU01_30020</name>
</gene>
<comment type="caution">
    <text evidence="2">The sequence shown here is derived from an EMBL/GenBank/DDBJ whole genome shotgun (WGS) entry which is preliminary data.</text>
</comment>
<reference evidence="2 3" key="1">
    <citation type="submission" date="2019-07" db="EMBL/GenBank/DDBJ databases">
        <title>Whole genome shotgun sequence of Kocuria turfanensis NBRC 107627.</title>
        <authorList>
            <person name="Hosoyama A."/>
            <person name="Uohara A."/>
            <person name="Ohji S."/>
            <person name="Ichikawa N."/>
        </authorList>
    </citation>
    <scope>NUCLEOTIDE SEQUENCE [LARGE SCALE GENOMIC DNA]</scope>
    <source>
        <strain evidence="2 3">NBRC 107627</strain>
    </source>
</reference>
<organism evidence="2 3">
    <name type="scientific">Kocuria turfanensis</name>
    <dbReference type="NCBI Taxonomy" id="388357"/>
    <lineage>
        <taxon>Bacteria</taxon>
        <taxon>Bacillati</taxon>
        <taxon>Actinomycetota</taxon>
        <taxon>Actinomycetes</taxon>
        <taxon>Micrococcales</taxon>
        <taxon>Micrococcaceae</taxon>
        <taxon>Kocuria</taxon>
    </lineage>
</organism>
<evidence type="ECO:0000313" key="2">
    <source>
        <dbReference type="EMBL" id="GEO96879.1"/>
    </source>
</evidence>
<dbReference type="AlphaFoldDB" id="A0A512IGP0"/>
<feature type="region of interest" description="Disordered" evidence="1">
    <location>
        <begin position="30"/>
        <end position="55"/>
    </location>
</feature>
<evidence type="ECO:0000313" key="3">
    <source>
        <dbReference type="Proteomes" id="UP000321103"/>
    </source>
</evidence>
<proteinExistence type="predicted"/>
<feature type="compositionally biased region" description="Low complexity" evidence="1">
    <location>
        <begin position="43"/>
        <end position="55"/>
    </location>
</feature>
<sequence>MEPSPGLVLIGPKQMAVKQRPANVTDGELLQQTQGRRDRPRAGARFGARRLGALR</sequence>
<evidence type="ECO:0000256" key="1">
    <source>
        <dbReference type="SAM" id="MobiDB-lite"/>
    </source>
</evidence>